<evidence type="ECO:0000259" key="1">
    <source>
        <dbReference type="Pfam" id="PF13847"/>
    </source>
</evidence>
<accession>A0ABW9QUY8</accession>
<dbReference type="Gene3D" id="3.40.50.150">
    <property type="entry name" value="Vaccinia Virus protein VP39"/>
    <property type="match status" value="1"/>
</dbReference>
<dbReference type="GO" id="GO:0032259">
    <property type="term" value="P:methylation"/>
    <property type="evidence" value="ECO:0007669"/>
    <property type="project" value="UniProtKB-KW"/>
</dbReference>
<dbReference type="Pfam" id="PF13847">
    <property type="entry name" value="Methyltransf_31"/>
    <property type="match status" value="1"/>
</dbReference>
<comment type="caution">
    <text evidence="2">The sequence shown here is derived from an EMBL/GenBank/DDBJ whole genome shotgun (WGS) entry which is preliminary data.</text>
</comment>
<name>A0ABW9QUY8_9ACTN</name>
<gene>
    <name evidence="2" type="ORF">GHK86_12305</name>
</gene>
<dbReference type="SUPFAM" id="SSF53335">
    <property type="entry name" value="S-adenosyl-L-methionine-dependent methyltransferases"/>
    <property type="match status" value="1"/>
</dbReference>
<dbReference type="GO" id="GO:0008168">
    <property type="term" value="F:methyltransferase activity"/>
    <property type="evidence" value="ECO:0007669"/>
    <property type="project" value="UniProtKB-KW"/>
</dbReference>
<dbReference type="CDD" id="cd02440">
    <property type="entry name" value="AdoMet_MTases"/>
    <property type="match status" value="1"/>
</dbReference>
<dbReference type="InterPro" id="IPR029063">
    <property type="entry name" value="SAM-dependent_MTases_sf"/>
</dbReference>
<keyword evidence="3" id="KW-1185">Reference proteome</keyword>
<dbReference type="Proteomes" id="UP000437736">
    <property type="component" value="Unassembled WGS sequence"/>
</dbReference>
<sequence length="269" mass="28811">MTDEPSPYLHGHHDSVLQSHRWRTAANSCGYLLDHLRPGMTLLDVGCGPGTITVDLAAAVAPGEVVAVDRAAGILAEAQATAAAGGVGTVSFEVADVLALPYADGRFDVVHAHQVLQHLADPVAALREMRRVCRPGGVVAARDGDYGGFLWTPPDPVLDQWRDLYVAVARAIGGDPLGGRRLLAWARQAGFTDIRASASTWVYATSNERQWWGRSWADRATRSAFADAARSHGLATDAELAAIADAWRRWAESDTGWIVIPSGEILCRA</sequence>
<proteinExistence type="predicted"/>
<keyword evidence="2" id="KW-0808">Transferase</keyword>
<dbReference type="InterPro" id="IPR025714">
    <property type="entry name" value="Methyltranfer_dom"/>
</dbReference>
<evidence type="ECO:0000313" key="3">
    <source>
        <dbReference type="Proteomes" id="UP000437736"/>
    </source>
</evidence>
<evidence type="ECO:0000313" key="2">
    <source>
        <dbReference type="EMBL" id="MST33499.1"/>
    </source>
</evidence>
<organism evidence="2 3">
    <name type="scientific">Acidiferrimicrobium australe</name>
    <dbReference type="NCBI Taxonomy" id="2664430"/>
    <lineage>
        <taxon>Bacteria</taxon>
        <taxon>Bacillati</taxon>
        <taxon>Actinomycetota</taxon>
        <taxon>Acidimicrobiia</taxon>
        <taxon>Acidimicrobiales</taxon>
        <taxon>Acidimicrobiaceae</taxon>
        <taxon>Acidiferrimicrobium</taxon>
    </lineage>
</organism>
<keyword evidence="2" id="KW-0489">Methyltransferase</keyword>
<dbReference type="PANTHER" id="PTHR43591:SF24">
    <property type="entry name" value="2-METHOXY-6-POLYPRENYL-1,4-BENZOQUINOL METHYLASE, MITOCHONDRIAL"/>
    <property type="match status" value="1"/>
</dbReference>
<dbReference type="EMBL" id="WJHE01000616">
    <property type="protein sequence ID" value="MST33499.1"/>
    <property type="molecule type" value="Genomic_DNA"/>
</dbReference>
<reference evidence="2 3" key="1">
    <citation type="submission" date="2019-11" db="EMBL/GenBank/DDBJ databases">
        <title>Acidiferrimicrobium australis gen. nov., sp. nov., an acidophilic and obligately heterotrophic, member of the Actinobacteria that catalyses dissimilatory oxido- reduction of iron isolated from metal-rich acidic water in Chile.</title>
        <authorList>
            <person name="Gonzalez D."/>
            <person name="Huber K."/>
            <person name="Hedrich S."/>
            <person name="Rojas-Villalobos C."/>
            <person name="Quatrini R."/>
            <person name="Dinamarca M.A."/>
            <person name="Schwarz A."/>
            <person name="Canales C."/>
            <person name="Nancucheo I."/>
        </authorList>
    </citation>
    <scope>NUCLEOTIDE SEQUENCE [LARGE SCALE GENOMIC DNA]</scope>
    <source>
        <strain evidence="2 3">USS-CCA1</strain>
    </source>
</reference>
<dbReference type="PANTHER" id="PTHR43591">
    <property type="entry name" value="METHYLTRANSFERASE"/>
    <property type="match status" value="1"/>
</dbReference>
<protein>
    <submittedName>
        <fullName evidence="2">Methyltransferase domain-containing protein</fullName>
    </submittedName>
</protein>
<feature type="domain" description="Methyltransferase" evidence="1">
    <location>
        <begin position="38"/>
        <end position="145"/>
    </location>
</feature>